<name>A0A9C6DUZ5_9MUSC</name>
<dbReference type="Pfam" id="PF00612">
    <property type="entry name" value="IQ"/>
    <property type="match status" value="1"/>
</dbReference>
<dbReference type="KEGG" id="gfs:119639318"/>
<organism evidence="1 2">
    <name type="scientific">Glossina fuscipes</name>
    <dbReference type="NCBI Taxonomy" id="7396"/>
    <lineage>
        <taxon>Eukaryota</taxon>
        <taxon>Metazoa</taxon>
        <taxon>Ecdysozoa</taxon>
        <taxon>Arthropoda</taxon>
        <taxon>Hexapoda</taxon>
        <taxon>Insecta</taxon>
        <taxon>Pterygota</taxon>
        <taxon>Neoptera</taxon>
        <taxon>Endopterygota</taxon>
        <taxon>Diptera</taxon>
        <taxon>Brachycera</taxon>
        <taxon>Muscomorpha</taxon>
        <taxon>Hippoboscoidea</taxon>
        <taxon>Glossinidae</taxon>
        <taxon>Glossina</taxon>
    </lineage>
</organism>
<evidence type="ECO:0000313" key="2">
    <source>
        <dbReference type="RefSeq" id="XP_037892547.1"/>
    </source>
</evidence>
<accession>A0A9C6DUZ5</accession>
<dbReference type="SMART" id="SM00015">
    <property type="entry name" value="IQ"/>
    <property type="match status" value="1"/>
</dbReference>
<reference evidence="2" key="1">
    <citation type="submission" date="2025-08" db="UniProtKB">
        <authorList>
            <consortium name="RefSeq"/>
        </authorList>
    </citation>
    <scope>IDENTIFICATION</scope>
    <source>
        <tissue evidence="2">Whole body pupa</tissue>
    </source>
</reference>
<evidence type="ECO:0000313" key="1">
    <source>
        <dbReference type="Proteomes" id="UP000092443"/>
    </source>
</evidence>
<keyword evidence="1" id="KW-1185">Reference proteome</keyword>
<dbReference type="Gene3D" id="1.20.890.10">
    <property type="entry name" value="cAMP-dependent protein kinase regulatory subunit, dimerization-anchoring domain"/>
    <property type="match status" value="1"/>
</dbReference>
<dbReference type="RefSeq" id="XP_037892547.1">
    <property type="nucleotide sequence ID" value="XM_038036619.1"/>
</dbReference>
<dbReference type="CDD" id="cd12084">
    <property type="entry name" value="DD_RII_PKA-like"/>
    <property type="match status" value="1"/>
</dbReference>
<sequence length="341" mass="40063">MLHLVQSGKSHSVTTSVPEGLPELLSDITQEVIRWQPSTECMCEFIIDYLRSVIAAREKLRVANMIIDRALRKVDEIMADLCICGIAKEKSEQMSIVMEKCFKRFLAKRRCEKDKQNEVFKLVELDILDELIKKCKFSDLELKKTRTFIEAAYDRFVDMYLKAQKDVDPTETLYQYLEERELQRLSERKSSEAATKIQAFFRGYMVRKTLRELRQTTMWWQTNPEVPCSDERIKSLYGMEKPKIQQTYYVDDECKYSSNVSMAARSAQQFKTRVSQKQRQQSVSTWTYPDSIVEQEGFVKRIYKAPSETMMDTFGKSEDQEDFESDDIYNAAIEDDFQFVT</sequence>
<dbReference type="SUPFAM" id="SSF47391">
    <property type="entry name" value="Dimerization-anchoring domain of cAMP-dependent PK regulatory subunit"/>
    <property type="match status" value="1"/>
</dbReference>
<dbReference type="AlphaFoldDB" id="A0A9C6DUZ5"/>
<proteinExistence type="predicted"/>
<protein>
    <submittedName>
        <fullName evidence="2">Uncharacterized protein LOC119639318</fullName>
    </submittedName>
</protein>
<dbReference type="Proteomes" id="UP000092443">
    <property type="component" value="Unplaced"/>
</dbReference>
<dbReference type="GeneID" id="119639318"/>
<dbReference type="CDD" id="cd23767">
    <property type="entry name" value="IQCD"/>
    <property type="match status" value="1"/>
</dbReference>
<dbReference type="Gene3D" id="1.20.5.190">
    <property type="match status" value="1"/>
</dbReference>
<gene>
    <name evidence="2" type="primary">LOC119639318</name>
</gene>
<dbReference type="InterPro" id="IPR000048">
    <property type="entry name" value="IQ_motif_EF-hand-BS"/>
</dbReference>
<dbReference type="PROSITE" id="PS50096">
    <property type="entry name" value="IQ"/>
    <property type="match status" value="1"/>
</dbReference>